<feature type="region of interest" description="Disordered" evidence="8">
    <location>
        <begin position="467"/>
        <end position="507"/>
    </location>
</feature>
<dbReference type="HOGENOM" id="CLU_012817_0_0_4"/>
<evidence type="ECO:0000313" key="10">
    <source>
        <dbReference type="EMBL" id="AIJ47827.1"/>
    </source>
</evidence>
<evidence type="ECO:0000313" key="11">
    <source>
        <dbReference type="Proteomes" id="UP000028782"/>
    </source>
</evidence>
<evidence type="ECO:0000256" key="6">
    <source>
        <dbReference type="ARBA" id="ARBA00023136"/>
    </source>
</evidence>
<dbReference type="GO" id="GO:0009279">
    <property type="term" value="C:cell outer membrane"/>
    <property type="evidence" value="ECO:0007669"/>
    <property type="project" value="UniProtKB-SubCell"/>
</dbReference>
<gene>
    <name evidence="10" type="ORF">O987_18595</name>
</gene>
<dbReference type="RefSeq" id="WP_003053577.1">
    <property type="nucleotide sequence ID" value="NZ_CP006704.1"/>
</dbReference>
<evidence type="ECO:0000256" key="3">
    <source>
        <dbReference type="ARBA" id="ARBA00022448"/>
    </source>
</evidence>
<comment type="similarity">
    <text evidence="2">Belongs to the outer membrane factor (OMF) (TC 1.B.17) family.</text>
</comment>
<evidence type="ECO:0000256" key="2">
    <source>
        <dbReference type="ARBA" id="ARBA00007613"/>
    </source>
</evidence>
<accession>A0A076PWR0</accession>
<evidence type="ECO:0000256" key="9">
    <source>
        <dbReference type="SAM" id="SignalP"/>
    </source>
</evidence>
<dbReference type="Pfam" id="PF02321">
    <property type="entry name" value="OEP"/>
    <property type="match status" value="2"/>
</dbReference>
<dbReference type="GO" id="GO:0015562">
    <property type="term" value="F:efflux transmembrane transporter activity"/>
    <property type="evidence" value="ECO:0007669"/>
    <property type="project" value="InterPro"/>
</dbReference>
<keyword evidence="9" id="KW-0732">Signal</keyword>
<dbReference type="InterPro" id="IPR051906">
    <property type="entry name" value="TolC-like"/>
</dbReference>
<feature type="chain" id="PRO_5001716153" evidence="9">
    <location>
        <begin position="25"/>
        <end position="507"/>
    </location>
</feature>
<keyword evidence="3" id="KW-0813">Transport</keyword>
<evidence type="ECO:0000256" key="8">
    <source>
        <dbReference type="SAM" id="MobiDB-lite"/>
    </source>
</evidence>
<evidence type="ECO:0000256" key="4">
    <source>
        <dbReference type="ARBA" id="ARBA00022452"/>
    </source>
</evidence>
<organism evidence="10 11">
    <name type="scientific">Comamonas testosteroni TK102</name>
    <dbReference type="NCBI Taxonomy" id="1392005"/>
    <lineage>
        <taxon>Bacteria</taxon>
        <taxon>Pseudomonadati</taxon>
        <taxon>Pseudomonadota</taxon>
        <taxon>Betaproteobacteria</taxon>
        <taxon>Burkholderiales</taxon>
        <taxon>Comamonadaceae</taxon>
        <taxon>Comamonas</taxon>
    </lineage>
</organism>
<dbReference type="PANTHER" id="PTHR30026">
    <property type="entry name" value="OUTER MEMBRANE PROTEIN TOLC"/>
    <property type="match status" value="1"/>
</dbReference>
<feature type="compositionally biased region" description="Low complexity" evidence="8">
    <location>
        <begin position="490"/>
        <end position="507"/>
    </location>
</feature>
<dbReference type="InterPro" id="IPR003423">
    <property type="entry name" value="OMP_efflux"/>
</dbReference>
<dbReference type="GO" id="GO:1990281">
    <property type="term" value="C:efflux pump complex"/>
    <property type="evidence" value="ECO:0007669"/>
    <property type="project" value="TreeGrafter"/>
</dbReference>
<keyword evidence="6" id="KW-0472">Membrane</keyword>
<dbReference type="GO" id="GO:0015288">
    <property type="term" value="F:porin activity"/>
    <property type="evidence" value="ECO:0007669"/>
    <property type="project" value="TreeGrafter"/>
</dbReference>
<keyword evidence="5" id="KW-0812">Transmembrane</keyword>
<name>A0A076PWR0_COMTE</name>
<evidence type="ECO:0000256" key="5">
    <source>
        <dbReference type="ARBA" id="ARBA00022692"/>
    </source>
</evidence>
<dbReference type="Proteomes" id="UP000028782">
    <property type="component" value="Chromosome"/>
</dbReference>
<dbReference type="SUPFAM" id="SSF56954">
    <property type="entry name" value="Outer membrane efflux proteins (OEP)"/>
    <property type="match status" value="1"/>
</dbReference>
<protein>
    <submittedName>
        <fullName evidence="10">Membrane protein</fullName>
    </submittedName>
</protein>
<dbReference type="PANTHER" id="PTHR30026:SF22">
    <property type="entry name" value="OUTER MEMBRANE EFFLUX PROTEIN"/>
    <property type="match status" value="1"/>
</dbReference>
<dbReference type="InterPro" id="IPR010130">
    <property type="entry name" value="T1SS_OMP_TolC"/>
</dbReference>
<sequence length="507" mass="56365">MKFSQIAQVVATLGVASWAMGGMAQTTMNAQQANEQGVALQKVVEQALMTHPEVQARFQDFTSSAEGQNVARGGWRPQVTAQGWVGREWRSHIQDSPSQNWNRPGWNLQLRQLIFDGFTTSSNIRQLGFEKLSKFYDLRATTESLANDVVAAYLDVQRYREMEKLARENFGTHQVTLGQLRERQQSGVGRGVDLEQASGRLSLAQTNLMTESNNLNDVMQRYRRVVGEYPAATLDPVPEVTGKLPVSGVAKDFGDSLRASPLLLSKQALVQAAEAGQKAAKGAHMPKLELLASTGRDRDQNSPAYWDVQSSRVQLMLTYNLYRGGADEARLRQTIAQGYAAQDVRDYTCRNLQQELSITWNTMARLRQQTPFLREHVLSTAKVRVAYQQQFKIGQRSLLDLLNTENELFDAQRALVNAQYDLKKAEYQWLTLSSQILPVLGLAQPHDDSRPEEQQALALPDDLLRSCKSSVPDTNNLTPVPASMETDQGVPVQAPAPVSAPAAAVRQ</sequence>
<keyword evidence="4" id="KW-1134">Transmembrane beta strand</keyword>
<feature type="signal peptide" evidence="9">
    <location>
        <begin position="1"/>
        <end position="24"/>
    </location>
</feature>
<keyword evidence="7" id="KW-0998">Cell outer membrane</keyword>
<dbReference type="Gene3D" id="1.20.1600.10">
    <property type="entry name" value="Outer membrane efflux proteins (OEP)"/>
    <property type="match status" value="1"/>
</dbReference>
<dbReference type="NCBIfam" id="TIGR01844">
    <property type="entry name" value="type_I_sec_TolC"/>
    <property type="match status" value="1"/>
</dbReference>
<dbReference type="EMBL" id="CP006704">
    <property type="protein sequence ID" value="AIJ47827.1"/>
    <property type="molecule type" value="Genomic_DNA"/>
</dbReference>
<feature type="compositionally biased region" description="Polar residues" evidence="8">
    <location>
        <begin position="467"/>
        <end position="478"/>
    </location>
</feature>
<dbReference type="AlphaFoldDB" id="A0A076PWR0"/>
<evidence type="ECO:0000256" key="7">
    <source>
        <dbReference type="ARBA" id="ARBA00023237"/>
    </source>
</evidence>
<comment type="subcellular location">
    <subcellularLocation>
        <location evidence="1">Cell outer membrane</location>
    </subcellularLocation>
</comment>
<evidence type="ECO:0000256" key="1">
    <source>
        <dbReference type="ARBA" id="ARBA00004442"/>
    </source>
</evidence>
<dbReference type="KEGG" id="ctes:O987_18595"/>
<reference evidence="10 11" key="1">
    <citation type="journal article" date="2014" name="Genome Announc.">
        <title>Complete Genome Sequence of Polychlorinated Biphenyl Degrader Comamonas testosteroni TK102 (NBRC 109938).</title>
        <authorList>
            <person name="Fukuda K."/>
            <person name="Hosoyama A."/>
            <person name="Tsuchikane K."/>
            <person name="Ohji S."/>
            <person name="Yamazoe A."/>
            <person name="Fujita N."/>
            <person name="Shintani M."/>
            <person name="Kimbara K."/>
        </authorList>
    </citation>
    <scope>NUCLEOTIDE SEQUENCE [LARGE SCALE GENOMIC DNA]</scope>
    <source>
        <strain evidence="10">TK102</strain>
    </source>
</reference>
<proteinExistence type="inferred from homology"/>